<evidence type="ECO:0000256" key="4">
    <source>
        <dbReference type="ARBA" id="ARBA00022816"/>
    </source>
</evidence>
<dbReference type="EMBL" id="NPHW01007423">
    <property type="protein sequence ID" value="OXV05197.1"/>
    <property type="molecule type" value="Genomic_DNA"/>
</dbReference>
<dbReference type="Pfam" id="PF08801">
    <property type="entry name" value="Nucleoporin_N"/>
    <property type="match status" value="1"/>
</dbReference>
<evidence type="ECO:0000313" key="11">
    <source>
        <dbReference type="EMBL" id="OXV05197.1"/>
    </source>
</evidence>
<dbReference type="Gene3D" id="2.130.10.10">
    <property type="entry name" value="YVTN repeat-like/Quinoprotein amine dehydrogenase"/>
    <property type="match status" value="1"/>
</dbReference>
<comment type="caution">
    <text evidence="11">The sequence shown here is derived from an EMBL/GenBank/DDBJ whole genome shotgun (WGS) entry which is preliminary data.</text>
</comment>
<dbReference type="Pfam" id="PF03177">
    <property type="entry name" value="Nucleoporin_C"/>
    <property type="match status" value="1"/>
</dbReference>
<keyword evidence="7" id="KW-0539">Nucleus</keyword>
<keyword evidence="3" id="KW-0813">Transport</keyword>
<accession>A0A232LN08</accession>
<organism evidence="11 12">
    <name type="scientific">Elaphomyces granulatus</name>
    <dbReference type="NCBI Taxonomy" id="519963"/>
    <lineage>
        <taxon>Eukaryota</taxon>
        <taxon>Fungi</taxon>
        <taxon>Dikarya</taxon>
        <taxon>Ascomycota</taxon>
        <taxon>Pezizomycotina</taxon>
        <taxon>Eurotiomycetes</taxon>
        <taxon>Eurotiomycetidae</taxon>
        <taxon>Eurotiales</taxon>
        <taxon>Elaphomycetaceae</taxon>
        <taxon>Elaphomyces</taxon>
    </lineage>
</organism>
<evidence type="ECO:0000259" key="10">
    <source>
        <dbReference type="Pfam" id="PF08801"/>
    </source>
</evidence>
<feature type="region of interest" description="Disordered" evidence="8">
    <location>
        <begin position="1236"/>
        <end position="1256"/>
    </location>
</feature>
<dbReference type="InterPro" id="IPR014908">
    <property type="entry name" value="Nucleoporin_Nup133/Nup155_N"/>
</dbReference>
<evidence type="ECO:0000256" key="2">
    <source>
        <dbReference type="ARBA" id="ARBA00005569"/>
    </source>
</evidence>
<dbReference type="GO" id="GO:0031080">
    <property type="term" value="C:nuclear pore outer ring"/>
    <property type="evidence" value="ECO:0007669"/>
    <property type="project" value="TreeGrafter"/>
</dbReference>
<feature type="domain" description="Nucleoporin Nup133/Nup155-like C-terminal" evidence="9">
    <location>
        <begin position="646"/>
        <end position="1294"/>
    </location>
</feature>
<gene>
    <name evidence="11" type="ORF">Egran_07035</name>
</gene>
<evidence type="ECO:0000313" key="12">
    <source>
        <dbReference type="Proteomes" id="UP000243515"/>
    </source>
</evidence>
<comment type="subcellular location">
    <subcellularLocation>
        <location evidence="1">Nucleus envelope</location>
    </subcellularLocation>
</comment>
<sequence length="1344" mass="151640">MFAFDSALKNSRRRLRASSEDSLKLPKAKRQRSVLRQDAFEPPSQVAFKPAQESQRALPSMQSDNDSGENLSHRQVTIRGPKIETTPSESVDGTVILSRNDYYVVSQLPSLPDQIRQLDSGYLRSHFATDQGYAIVVTRSHAIIWPYETVSSSPPPTDVFTVTIPEFCKDASDLTPFGFIVSNSTSGTPGLLILSPSTGRMVYWETLSDASVIGLVRQKHIGIQGTIPGLLSGEHVTDITNTEPSGVIVTLSSGRIAHITLRDPQGKPSVSVSFLRNAGRITSGGLFNGIKSVLGGTSWRKEVAAVKAGDTFQRGQRDVIVATSEGRLQIWDTHWNNGNILRGEVDIRPNVCEALSQIHLDPALEHDVKVLDLVCVVEEHKGLADAGQTGCQSTTVFCLVSSSPRSELMTVAILELRLTGSEICVISTFPVEVRNLKSNLNGTKPKLHIPKPRSTAFIVWGQNVIILCLTKSKDSPSAELSMASKLASLPFQDRLCFRAQEQCEVLGTEAEDQNSEHKHPACIVMTRGFGVVRIAALPRKCLSNDLDETHMTAKHKLEQTVFYGMMSGNPLDFNDEDTLAFSPEDLEDAALGICREVLQSRSKYIANSTPSVEKHLRFRAKVLDDLAYLLTRRKTSLSKRTRWEILWGAEKLASQKAMWKVEESFRQKNHGVSTFLSLVIESMSEIFKTRFRPAKGVENDPVRHWFVNDTYRMEHILPWIVKTIREQKVGLLRNGPQFLQKLFEASEFSLSVLETAFQFREDHACSYGLGEETFEGGVLLCGYDELPEFWTSQGISYQEIEQLLDLQLDSCRAWMQSSASRNESTYSTINKVARNCFRQLIVLGKMNRERVCWLSAQVDPKSLAESVAITESHVKQRKWQILKLAGIGQLEEAFSVAEEFRDMGALVELMVELHDQIDERHIQPNHFQQRSRLVDEGLASFERRIASYFERFGELWANTFLSRHAADQPALLLTMRGYQPYVTRFLRKVPSYSRLGWINDIIGENEYNTASQTLENLALQHERNLWSKRVELSLAKLTKLAALENAIDAQQSNAQDGIRRLENSAEISTIQDMVYDHILPILHGAIDQKAELELAVDHCARRTVEQFPALREVLEDALSKLIAGEVLEVDELVDLLTLLDPVQFLEGEENDLVGREFYLSLRVLHLSCYAHSEPVYYEMLQRLVWRRCMIRDNWETVGETAHTLDNGTKSRFHNTTLFRTLTECVVEELHESQHRSPLYRRYSPSEAAERPADNNNLASRFREKQRAHVMNDLNQECDILQQYVENGRLQLWFKDIVEVAHTVATSLSPTTHNIGPPSQAGGQSIQRNQESKEPTVVKAKLNWL</sequence>
<dbReference type="GO" id="GO:0016973">
    <property type="term" value="P:poly(A)+ mRNA export from nucleus"/>
    <property type="evidence" value="ECO:0007669"/>
    <property type="project" value="TreeGrafter"/>
</dbReference>
<keyword evidence="6" id="KW-0811">Translocation</keyword>
<dbReference type="Gene3D" id="1.20.58.1380">
    <property type="match status" value="1"/>
</dbReference>
<evidence type="ECO:0008006" key="13">
    <source>
        <dbReference type="Google" id="ProtNLM"/>
    </source>
</evidence>
<protein>
    <recommendedName>
        <fullName evidence="13">Nucleoporin Nup133/Nup155-like C-terminal domain-containing protein</fullName>
    </recommendedName>
</protein>
<reference evidence="11 12" key="1">
    <citation type="journal article" date="2015" name="Environ. Microbiol.">
        <title>Metagenome sequence of Elaphomyces granulatus from sporocarp tissue reveals Ascomycota ectomycorrhizal fingerprints of genome expansion and a Proteobacteria-rich microbiome.</title>
        <authorList>
            <person name="Quandt C.A."/>
            <person name="Kohler A."/>
            <person name="Hesse C.N."/>
            <person name="Sharpton T.J."/>
            <person name="Martin F."/>
            <person name="Spatafora J.W."/>
        </authorList>
    </citation>
    <scope>NUCLEOTIDE SEQUENCE [LARGE SCALE GENOMIC DNA]</scope>
    <source>
        <strain evidence="11 12">OSC145934</strain>
    </source>
</reference>
<feature type="region of interest" description="Disordered" evidence="8">
    <location>
        <begin position="1307"/>
        <end position="1334"/>
    </location>
</feature>
<evidence type="ECO:0000256" key="8">
    <source>
        <dbReference type="SAM" id="MobiDB-lite"/>
    </source>
</evidence>
<dbReference type="GO" id="GO:0017056">
    <property type="term" value="F:structural constituent of nuclear pore"/>
    <property type="evidence" value="ECO:0007669"/>
    <property type="project" value="InterPro"/>
</dbReference>
<dbReference type="GO" id="GO:0006606">
    <property type="term" value="P:protein import into nucleus"/>
    <property type="evidence" value="ECO:0007669"/>
    <property type="project" value="TreeGrafter"/>
</dbReference>
<keyword evidence="4" id="KW-0509">mRNA transport</keyword>
<evidence type="ECO:0000256" key="1">
    <source>
        <dbReference type="ARBA" id="ARBA00004259"/>
    </source>
</evidence>
<keyword evidence="12" id="KW-1185">Reference proteome</keyword>
<dbReference type="GO" id="GO:0000972">
    <property type="term" value="P:transcription-dependent tethering of RNA polymerase II gene DNA at nuclear periphery"/>
    <property type="evidence" value="ECO:0007669"/>
    <property type="project" value="TreeGrafter"/>
</dbReference>
<proteinExistence type="inferred from homology"/>
<dbReference type="Proteomes" id="UP000243515">
    <property type="component" value="Unassembled WGS sequence"/>
</dbReference>
<evidence type="ECO:0000256" key="6">
    <source>
        <dbReference type="ARBA" id="ARBA00023010"/>
    </source>
</evidence>
<dbReference type="InterPro" id="IPR015943">
    <property type="entry name" value="WD40/YVTN_repeat-like_dom_sf"/>
</dbReference>
<evidence type="ECO:0000256" key="3">
    <source>
        <dbReference type="ARBA" id="ARBA00022448"/>
    </source>
</evidence>
<evidence type="ECO:0000259" key="9">
    <source>
        <dbReference type="Pfam" id="PF03177"/>
    </source>
</evidence>
<feature type="domain" description="Nucleoporin Nup133/Nup155-like N-terminal" evidence="10">
    <location>
        <begin position="99"/>
        <end position="533"/>
    </location>
</feature>
<dbReference type="OrthoDB" id="103454at2759"/>
<evidence type="ECO:0000256" key="5">
    <source>
        <dbReference type="ARBA" id="ARBA00022927"/>
    </source>
</evidence>
<evidence type="ECO:0000256" key="7">
    <source>
        <dbReference type="ARBA" id="ARBA00023242"/>
    </source>
</evidence>
<dbReference type="InterPro" id="IPR007187">
    <property type="entry name" value="Nucleoporin_Nup133/Nup155_C"/>
</dbReference>
<dbReference type="PANTHER" id="PTHR13405:SF11">
    <property type="entry name" value="NUCLEAR PORE COMPLEX PROTEIN NUP133"/>
    <property type="match status" value="1"/>
</dbReference>
<name>A0A232LN08_9EURO</name>
<dbReference type="PANTHER" id="PTHR13405">
    <property type="entry name" value="NUCLEAR PORE COMPLEX PROTEIN NUP133"/>
    <property type="match status" value="1"/>
</dbReference>
<dbReference type="InterPro" id="IPR037624">
    <property type="entry name" value="Nup133-like"/>
</dbReference>
<dbReference type="SUPFAM" id="SSF117289">
    <property type="entry name" value="Nucleoporin domain"/>
    <property type="match status" value="1"/>
</dbReference>
<keyword evidence="5" id="KW-0653">Protein transport</keyword>
<comment type="similarity">
    <text evidence="2">Belongs to the nucleoporin Nup133 family.</text>
</comment>
<feature type="region of interest" description="Disordered" evidence="8">
    <location>
        <begin position="1"/>
        <end position="90"/>
    </location>
</feature>
<feature type="compositionally biased region" description="Polar residues" evidence="8">
    <location>
        <begin position="52"/>
        <end position="75"/>
    </location>
</feature>